<comment type="subcellular location">
    <subcellularLocation>
        <location evidence="1">Membrane</location>
        <topology evidence="1">Multi-pass membrane protein</topology>
    </subcellularLocation>
</comment>
<accession>A0A1I6FMX5</accession>
<evidence type="ECO:0000256" key="1">
    <source>
        <dbReference type="ARBA" id="ARBA00004141"/>
    </source>
</evidence>
<gene>
    <name evidence="6" type="ORF">SAMN04490243_0117</name>
</gene>
<evidence type="ECO:0000256" key="3">
    <source>
        <dbReference type="ARBA" id="ARBA00022989"/>
    </source>
</evidence>
<keyword evidence="4 5" id="KW-0472">Membrane</keyword>
<dbReference type="OrthoDB" id="9808930at2"/>
<evidence type="ECO:0008006" key="8">
    <source>
        <dbReference type="Google" id="ProtNLM"/>
    </source>
</evidence>
<dbReference type="AlphaFoldDB" id="A0A1I6FMX5"/>
<keyword evidence="2 5" id="KW-0812">Transmembrane</keyword>
<evidence type="ECO:0000313" key="6">
    <source>
        <dbReference type="EMBL" id="SFR31290.1"/>
    </source>
</evidence>
<evidence type="ECO:0000256" key="4">
    <source>
        <dbReference type="ARBA" id="ARBA00023136"/>
    </source>
</evidence>
<keyword evidence="3 5" id="KW-1133">Transmembrane helix</keyword>
<dbReference type="Pfam" id="PF09685">
    <property type="entry name" value="MamF_MmsF"/>
    <property type="match status" value="1"/>
</dbReference>
<reference evidence="6 7" key="1">
    <citation type="submission" date="2016-10" db="EMBL/GenBank/DDBJ databases">
        <authorList>
            <person name="de Groot N.N."/>
        </authorList>
    </citation>
    <scope>NUCLEOTIDE SEQUENCE [LARGE SCALE GENOMIC DNA]</scope>
    <source>
        <strain evidence="6 7">DSM 21019</strain>
    </source>
</reference>
<dbReference type="EMBL" id="FOYQ01000001">
    <property type="protein sequence ID" value="SFR31290.1"/>
    <property type="molecule type" value="Genomic_DNA"/>
</dbReference>
<evidence type="ECO:0000313" key="7">
    <source>
        <dbReference type="Proteomes" id="UP000199534"/>
    </source>
</evidence>
<name>A0A1I6FMX5_9FLAO</name>
<dbReference type="RefSeq" id="WP_092979854.1">
    <property type="nucleotide sequence ID" value="NZ_FOYQ01000001.1"/>
</dbReference>
<protein>
    <recommendedName>
        <fullName evidence="8">DUF4870 domain-containing protein</fullName>
    </recommendedName>
</protein>
<sequence>MTETLSKHERNLGAIIHGSTLSRFFIPFGQFLIPLVLWLSNRNQYEFVDYHGKQALNFQISMTLYSFIAGLISIPFFITWLPGFLRRGDVNWSISSDDFFFFDFGPDWFSDSFAWWPLGITGLIGVALFIINIVFTIKATMETNEGKYFRYPLTIKFIR</sequence>
<keyword evidence="7" id="KW-1185">Reference proteome</keyword>
<proteinExistence type="predicted"/>
<feature type="transmembrane region" description="Helical" evidence="5">
    <location>
        <begin position="113"/>
        <end position="137"/>
    </location>
</feature>
<dbReference type="STRING" id="400055.SAMN04490243_0117"/>
<dbReference type="InterPro" id="IPR019109">
    <property type="entry name" value="MamF_MmsF"/>
</dbReference>
<feature type="transmembrane region" description="Helical" evidence="5">
    <location>
        <begin position="60"/>
        <end position="81"/>
    </location>
</feature>
<dbReference type="Proteomes" id="UP000199534">
    <property type="component" value="Unassembled WGS sequence"/>
</dbReference>
<organism evidence="6 7">
    <name type="scientific">Robiginitalea myxolifaciens</name>
    <dbReference type="NCBI Taxonomy" id="400055"/>
    <lineage>
        <taxon>Bacteria</taxon>
        <taxon>Pseudomonadati</taxon>
        <taxon>Bacteroidota</taxon>
        <taxon>Flavobacteriia</taxon>
        <taxon>Flavobacteriales</taxon>
        <taxon>Flavobacteriaceae</taxon>
        <taxon>Robiginitalea</taxon>
    </lineage>
</organism>
<evidence type="ECO:0000256" key="5">
    <source>
        <dbReference type="SAM" id="Phobius"/>
    </source>
</evidence>
<evidence type="ECO:0000256" key="2">
    <source>
        <dbReference type="ARBA" id="ARBA00022692"/>
    </source>
</evidence>
<feature type="transmembrane region" description="Helical" evidence="5">
    <location>
        <begin position="20"/>
        <end position="39"/>
    </location>
</feature>